<dbReference type="PANTHER" id="PTHR47891:SF2">
    <property type="entry name" value="MAGNESIUM AND COBALT TRANSPORTER"/>
    <property type="match status" value="1"/>
</dbReference>
<dbReference type="Gene3D" id="1.20.58.340">
    <property type="entry name" value="Magnesium transport protein CorA, transmembrane region"/>
    <property type="match status" value="2"/>
</dbReference>
<gene>
    <name evidence="7" type="ORF">SAMN05660235_02900</name>
</gene>
<reference evidence="8" key="1">
    <citation type="submission" date="2016-10" db="EMBL/GenBank/DDBJ databases">
        <authorList>
            <person name="Varghese N."/>
            <person name="Submissions S."/>
        </authorList>
    </citation>
    <scope>NUCLEOTIDE SEQUENCE [LARGE SCALE GENOMIC DNA]</scope>
    <source>
        <strain evidence="8">DSM 23256</strain>
    </source>
</reference>
<dbReference type="InterPro" id="IPR047199">
    <property type="entry name" value="CorA-like"/>
</dbReference>
<dbReference type="Pfam" id="PF01544">
    <property type="entry name" value="CorA"/>
    <property type="match status" value="1"/>
</dbReference>
<dbReference type="SUPFAM" id="SSF144083">
    <property type="entry name" value="Magnesium transport protein CorA, transmembrane region"/>
    <property type="match status" value="1"/>
</dbReference>
<dbReference type="AlphaFoldDB" id="A0A1G7PB89"/>
<evidence type="ECO:0000313" key="7">
    <source>
        <dbReference type="EMBL" id="SDF83543.1"/>
    </source>
</evidence>
<dbReference type="InterPro" id="IPR002523">
    <property type="entry name" value="MgTranspt_CorA/ZnTranspt_ZntB"/>
</dbReference>
<dbReference type="RefSeq" id="WP_093692067.1">
    <property type="nucleotide sequence ID" value="NZ_FNBU01000034.1"/>
</dbReference>
<evidence type="ECO:0000256" key="5">
    <source>
        <dbReference type="ARBA" id="ARBA00023136"/>
    </source>
</evidence>
<dbReference type="Gene3D" id="3.30.460.20">
    <property type="entry name" value="CorA soluble domain-like"/>
    <property type="match status" value="1"/>
</dbReference>
<dbReference type="CDD" id="cd12827">
    <property type="entry name" value="EcCorA_ZntB-like_u2"/>
    <property type="match status" value="1"/>
</dbReference>
<dbReference type="SUPFAM" id="SSF143865">
    <property type="entry name" value="CorA soluble domain-like"/>
    <property type="match status" value="1"/>
</dbReference>
<dbReference type="EMBL" id="FNBU01000034">
    <property type="protein sequence ID" value="SDF83543.1"/>
    <property type="molecule type" value="Genomic_DNA"/>
</dbReference>
<evidence type="ECO:0000256" key="1">
    <source>
        <dbReference type="ARBA" id="ARBA00004141"/>
    </source>
</evidence>
<dbReference type="GO" id="GO:0016020">
    <property type="term" value="C:membrane"/>
    <property type="evidence" value="ECO:0007669"/>
    <property type="project" value="UniProtKB-SubCell"/>
</dbReference>
<dbReference type="InterPro" id="IPR045861">
    <property type="entry name" value="CorA_cytoplasmic_dom"/>
</dbReference>
<organism evidence="7 8">
    <name type="scientific">Sporolituus thermophilus DSM 23256</name>
    <dbReference type="NCBI Taxonomy" id="1123285"/>
    <lineage>
        <taxon>Bacteria</taxon>
        <taxon>Bacillati</taxon>
        <taxon>Bacillota</taxon>
        <taxon>Negativicutes</taxon>
        <taxon>Selenomonadales</taxon>
        <taxon>Sporomusaceae</taxon>
        <taxon>Sporolituus</taxon>
    </lineage>
</organism>
<keyword evidence="3 6" id="KW-0812">Transmembrane</keyword>
<evidence type="ECO:0000256" key="4">
    <source>
        <dbReference type="ARBA" id="ARBA00022989"/>
    </source>
</evidence>
<name>A0A1G7PB89_9FIRM</name>
<feature type="transmembrane region" description="Helical" evidence="6">
    <location>
        <begin position="260"/>
        <end position="280"/>
    </location>
</feature>
<comment type="similarity">
    <text evidence="2">Belongs to the CorA metal ion transporter (MIT) (TC 1.A.35) family.</text>
</comment>
<comment type="subcellular location">
    <subcellularLocation>
        <location evidence="1">Membrane</location>
        <topology evidence="1">Multi-pass membrane protein</topology>
    </subcellularLocation>
</comment>
<keyword evidence="5 6" id="KW-0472">Membrane</keyword>
<feature type="transmembrane region" description="Helical" evidence="6">
    <location>
        <begin position="292"/>
        <end position="312"/>
    </location>
</feature>
<sequence length="317" mass="36161">MLKIYKSNCETLYELALSSAPVKGAWYNLINPTAEEIDAVAAATNLPHDIIKAALDEEERSRVEIEDNYVLVITNIPIMRGKDMYDTLPLGIIITADYFITVCLEPNDVLACFNSSTAKTFSTFKKTRFLFQILYKSATLYLKFLEQINRRSDDIELQLRRSMQNQEFFQLLELQKGLTYFTASLRSNGIVLEKLLRLRSNTQLQHLIKMYEEDEDLLEDVIIENKQAIEMVEMYGNILSSMMDAFASIISNNLNIVMKFLAAMTILLAIPTVIASFWGMNVNVPFSESAYGFLYVFLLATTITGISAFTLWKKGMF</sequence>
<evidence type="ECO:0000256" key="6">
    <source>
        <dbReference type="SAM" id="Phobius"/>
    </source>
</evidence>
<keyword evidence="4 6" id="KW-1133">Transmembrane helix</keyword>
<keyword evidence="8" id="KW-1185">Reference proteome</keyword>
<dbReference type="GO" id="GO:0046873">
    <property type="term" value="F:metal ion transmembrane transporter activity"/>
    <property type="evidence" value="ECO:0007669"/>
    <property type="project" value="InterPro"/>
</dbReference>
<evidence type="ECO:0000313" key="8">
    <source>
        <dbReference type="Proteomes" id="UP000243333"/>
    </source>
</evidence>
<dbReference type="PANTHER" id="PTHR47891">
    <property type="entry name" value="TRANSPORTER-RELATED"/>
    <property type="match status" value="1"/>
</dbReference>
<dbReference type="Proteomes" id="UP000243333">
    <property type="component" value="Unassembled WGS sequence"/>
</dbReference>
<dbReference type="OrthoDB" id="9803416at2"/>
<accession>A0A1G7PB89</accession>
<evidence type="ECO:0000256" key="2">
    <source>
        <dbReference type="ARBA" id="ARBA00009765"/>
    </source>
</evidence>
<proteinExistence type="inferred from homology"/>
<evidence type="ECO:0000256" key="3">
    <source>
        <dbReference type="ARBA" id="ARBA00022692"/>
    </source>
</evidence>
<protein>
    <submittedName>
        <fullName evidence="7">Magnesium transporter</fullName>
    </submittedName>
</protein>
<dbReference type="InterPro" id="IPR045863">
    <property type="entry name" value="CorA_TM1_TM2"/>
</dbReference>